<keyword evidence="6" id="KW-0238">DNA-binding</keyword>
<evidence type="ECO:0000259" key="8">
    <source>
        <dbReference type="Pfam" id="PF02384"/>
    </source>
</evidence>
<accession>A0ABS6JYC2</accession>
<evidence type="ECO:0000256" key="2">
    <source>
        <dbReference type="ARBA" id="ARBA00022603"/>
    </source>
</evidence>
<name>A0ABS6JYC2_9BACI</name>
<evidence type="ECO:0000256" key="1">
    <source>
        <dbReference type="ARBA" id="ARBA00011900"/>
    </source>
</evidence>
<keyword evidence="3" id="KW-0808">Transferase</keyword>
<sequence>MYGWNKEYEAIIESCFGELRGTFSQEQSFYIILGVSSITWVNLNDKYNTSNLKHKRYLHEYGSFMFLQDELKQFEYEFPEFKGILTGMMDKVLIYKDKSENKKLRHIFQIVESANFSTDEEVRMFINQITSYRPAMFGFNQTPDSVKEIIVGLMDFGKVRTFADYCSGMSGVAIHIFERMAKTGRDRMNRELHYYGEEMNVTNFLISKLLMIVNGIDNYEIVNKDALSDESSERDLKFDFIVSDFPQVVHYDMGYRYNDPRLKYGIPTRSSADWAFCQIVLHHLKENGKGVVIGTMGTLVRSNEAHIRKGIVEDDLIESIITLPTNLYEKSGIGTEIIIFNTNKDRARRNKVLFINASDYSYRINKNQHAVSPEGINKILEYYHHGIEEDHFSKFVDIEKIREYNYTLNPKEYLDFDVLKSTFEHSVKLKNIAEITRGVQVSKSDMEMLSAHPTHYFLNVKDIDNGRIYYDETAKLTNKKADWLGKFDIKPNDIILTSKGSTVRVAIVEEHSRPAFISSNLTRIRVDPRKYNPYVLYEFLQSEIGVKMLEGIQTGTTIKLLNTSQLERLQVPLFDIEFMDDIGNDIRRNKFDYEKVIEEAIMRFEHQREELTSKLRLSISKK</sequence>
<evidence type="ECO:0000256" key="5">
    <source>
        <dbReference type="ARBA" id="ARBA00022747"/>
    </source>
</evidence>
<dbReference type="RefSeq" id="WP_088076891.1">
    <property type="nucleotide sequence ID" value="NZ_JAHQCR010000070.1"/>
</dbReference>
<dbReference type="InterPro" id="IPR044946">
    <property type="entry name" value="Restrct_endonuc_typeI_TRD_sf"/>
</dbReference>
<evidence type="ECO:0000256" key="6">
    <source>
        <dbReference type="ARBA" id="ARBA00023125"/>
    </source>
</evidence>
<reference evidence="9 10" key="1">
    <citation type="submission" date="2021-06" db="EMBL/GenBank/DDBJ databases">
        <title>Bacillus sp. RD4P76, an endophyte from a halophyte.</title>
        <authorList>
            <person name="Sun J.-Q."/>
        </authorList>
    </citation>
    <scope>NUCLEOTIDE SEQUENCE [LARGE SCALE GENOMIC DNA]</scope>
    <source>
        <strain evidence="9 10">JCM 17098</strain>
    </source>
</reference>
<comment type="caution">
    <text evidence="9">The sequence shown here is derived from an EMBL/GenBank/DDBJ whole genome shotgun (WGS) entry which is preliminary data.</text>
</comment>
<dbReference type="InterPro" id="IPR029063">
    <property type="entry name" value="SAM-dependent_MTases_sf"/>
</dbReference>
<keyword evidence="4" id="KW-0949">S-adenosyl-L-methionine</keyword>
<evidence type="ECO:0000313" key="10">
    <source>
        <dbReference type="Proteomes" id="UP000790580"/>
    </source>
</evidence>
<proteinExistence type="predicted"/>
<dbReference type="InterPro" id="IPR051537">
    <property type="entry name" value="DNA_Adenine_Mtase"/>
</dbReference>
<keyword evidence="2 9" id="KW-0489">Methyltransferase</keyword>
<feature type="domain" description="DNA methylase adenine-specific" evidence="8">
    <location>
        <begin position="141"/>
        <end position="415"/>
    </location>
</feature>
<dbReference type="PANTHER" id="PTHR42933">
    <property type="entry name" value="SLR6095 PROTEIN"/>
    <property type="match status" value="1"/>
</dbReference>
<evidence type="ECO:0000313" key="9">
    <source>
        <dbReference type="EMBL" id="MBU9723091.1"/>
    </source>
</evidence>
<gene>
    <name evidence="9" type="ORF">KS407_16850</name>
</gene>
<dbReference type="SUPFAM" id="SSF53335">
    <property type="entry name" value="S-adenosyl-L-methionine-dependent methyltransferases"/>
    <property type="match status" value="1"/>
</dbReference>
<dbReference type="Gene3D" id="3.40.50.150">
    <property type="entry name" value="Vaccinia Virus protein VP39"/>
    <property type="match status" value="1"/>
</dbReference>
<dbReference type="InterPro" id="IPR003356">
    <property type="entry name" value="DNA_methylase_A-5"/>
</dbReference>
<evidence type="ECO:0000256" key="4">
    <source>
        <dbReference type="ARBA" id="ARBA00022691"/>
    </source>
</evidence>
<dbReference type="Proteomes" id="UP000790580">
    <property type="component" value="Unassembled WGS sequence"/>
</dbReference>
<dbReference type="EC" id="2.1.1.72" evidence="1"/>
<comment type="catalytic activity">
    <reaction evidence="7">
        <text>a 2'-deoxyadenosine in DNA + S-adenosyl-L-methionine = an N(6)-methyl-2'-deoxyadenosine in DNA + S-adenosyl-L-homocysteine + H(+)</text>
        <dbReference type="Rhea" id="RHEA:15197"/>
        <dbReference type="Rhea" id="RHEA-COMP:12418"/>
        <dbReference type="Rhea" id="RHEA-COMP:12419"/>
        <dbReference type="ChEBI" id="CHEBI:15378"/>
        <dbReference type="ChEBI" id="CHEBI:57856"/>
        <dbReference type="ChEBI" id="CHEBI:59789"/>
        <dbReference type="ChEBI" id="CHEBI:90615"/>
        <dbReference type="ChEBI" id="CHEBI:90616"/>
        <dbReference type="EC" id="2.1.1.72"/>
    </reaction>
</comment>
<evidence type="ECO:0000256" key="7">
    <source>
        <dbReference type="ARBA" id="ARBA00047942"/>
    </source>
</evidence>
<organism evidence="9 10">
    <name type="scientific">Evansella alkalicola</name>
    <dbReference type="NCBI Taxonomy" id="745819"/>
    <lineage>
        <taxon>Bacteria</taxon>
        <taxon>Bacillati</taxon>
        <taxon>Bacillota</taxon>
        <taxon>Bacilli</taxon>
        <taxon>Bacillales</taxon>
        <taxon>Bacillaceae</taxon>
        <taxon>Evansella</taxon>
    </lineage>
</organism>
<keyword evidence="5" id="KW-0680">Restriction system</keyword>
<protein>
    <recommendedName>
        <fullName evidence="1">site-specific DNA-methyltransferase (adenine-specific)</fullName>
        <ecNumber evidence="1">2.1.1.72</ecNumber>
    </recommendedName>
</protein>
<dbReference type="PANTHER" id="PTHR42933:SF3">
    <property type="entry name" value="TYPE I RESTRICTION ENZYME MJAVIII METHYLASE SUBUNIT"/>
    <property type="match status" value="1"/>
</dbReference>
<dbReference type="Pfam" id="PF02384">
    <property type="entry name" value="N6_Mtase"/>
    <property type="match status" value="1"/>
</dbReference>
<dbReference type="EMBL" id="JAHQCR010000070">
    <property type="protein sequence ID" value="MBU9723091.1"/>
    <property type="molecule type" value="Genomic_DNA"/>
</dbReference>
<dbReference type="GO" id="GO:0032259">
    <property type="term" value="P:methylation"/>
    <property type="evidence" value="ECO:0007669"/>
    <property type="project" value="UniProtKB-KW"/>
</dbReference>
<dbReference type="Gene3D" id="3.90.220.20">
    <property type="entry name" value="DNA methylase specificity domains"/>
    <property type="match status" value="1"/>
</dbReference>
<dbReference type="GO" id="GO:0008168">
    <property type="term" value="F:methyltransferase activity"/>
    <property type="evidence" value="ECO:0007669"/>
    <property type="project" value="UniProtKB-KW"/>
</dbReference>
<evidence type="ECO:0000256" key="3">
    <source>
        <dbReference type="ARBA" id="ARBA00022679"/>
    </source>
</evidence>
<keyword evidence="10" id="KW-1185">Reference proteome</keyword>
<dbReference type="SUPFAM" id="SSF116734">
    <property type="entry name" value="DNA methylase specificity domain"/>
    <property type="match status" value="1"/>
</dbReference>